<comment type="caution">
    <text evidence="1">The sequence shown here is derived from an EMBL/GenBank/DDBJ whole genome shotgun (WGS) entry which is preliminary data.</text>
</comment>
<dbReference type="EMBL" id="VBTY01000009">
    <property type="protein sequence ID" value="MDG3493357.1"/>
    <property type="molecule type" value="Genomic_DNA"/>
</dbReference>
<dbReference type="RefSeq" id="WP_277909188.1">
    <property type="nucleotide sequence ID" value="NZ_VBTY01000009.1"/>
</dbReference>
<dbReference type="AlphaFoldDB" id="A0A9X4M6F5"/>
<reference evidence="1" key="1">
    <citation type="submission" date="2019-05" db="EMBL/GenBank/DDBJ databases">
        <title>Whole genome sequencing of Pseudanabaena catenata USMAC16.</title>
        <authorList>
            <person name="Khan Z."/>
            <person name="Omar W.M."/>
            <person name="Convey P."/>
            <person name="Merican F."/>
            <person name="Najimudin N."/>
        </authorList>
    </citation>
    <scope>NUCLEOTIDE SEQUENCE</scope>
    <source>
        <strain evidence="1">USMAC16</strain>
    </source>
</reference>
<keyword evidence="2" id="KW-1185">Reference proteome</keyword>
<sequence>MMIWQLQILRQKSLPKTSASKVLDNLVSAANYFANHFQDEIASLTVIISAIRASGEAAKLNFHKTVTTSLLI</sequence>
<evidence type="ECO:0000313" key="2">
    <source>
        <dbReference type="Proteomes" id="UP001152872"/>
    </source>
</evidence>
<protein>
    <submittedName>
        <fullName evidence="1">Uncharacterized protein</fullName>
    </submittedName>
</protein>
<proteinExistence type="predicted"/>
<dbReference type="Proteomes" id="UP001152872">
    <property type="component" value="Unassembled WGS sequence"/>
</dbReference>
<organism evidence="1 2">
    <name type="scientific">Pseudanabaena catenata USMAC16</name>
    <dbReference type="NCBI Taxonomy" id="1855837"/>
    <lineage>
        <taxon>Bacteria</taxon>
        <taxon>Bacillati</taxon>
        <taxon>Cyanobacteriota</taxon>
        <taxon>Cyanophyceae</taxon>
        <taxon>Pseudanabaenales</taxon>
        <taxon>Pseudanabaenaceae</taxon>
        <taxon>Pseudanabaena</taxon>
    </lineage>
</organism>
<name>A0A9X4M6F5_9CYAN</name>
<gene>
    <name evidence="1" type="ORF">FEV09_02190</name>
</gene>
<evidence type="ECO:0000313" key="1">
    <source>
        <dbReference type="EMBL" id="MDG3493357.1"/>
    </source>
</evidence>
<accession>A0A9X4M6F5</accession>